<evidence type="ECO:0000313" key="2">
    <source>
        <dbReference type="EMBL" id="ADU28880.1"/>
    </source>
</evidence>
<evidence type="ECO:0000313" key="3">
    <source>
        <dbReference type="Proteomes" id="UP000001401"/>
    </source>
</evidence>
<feature type="transmembrane region" description="Helical" evidence="1">
    <location>
        <begin position="39"/>
        <end position="62"/>
    </location>
</feature>
<dbReference type="EMBL" id="CP002394">
    <property type="protein sequence ID" value="ADU28880.1"/>
    <property type="molecule type" value="Genomic_DNA"/>
</dbReference>
<keyword evidence="3" id="KW-1185">Reference proteome</keyword>
<feature type="transmembrane region" description="Helical" evidence="1">
    <location>
        <begin position="6"/>
        <end position="27"/>
    </location>
</feature>
<dbReference type="STRING" id="649639.Bcell_0598"/>
<organism evidence="2 3">
    <name type="scientific">Evansella cellulosilytica (strain ATCC 21833 / DSM 2522 / FERM P-1141 / JCM 9156 / N-4)</name>
    <name type="common">Bacillus cellulosilyticus</name>
    <dbReference type="NCBI Taxonomy" id="649639"/>
    <lineage>
        <taxon>Bacteria</taxon>
        <taxon>Bacillati</taxon>
        <taxon>Bacillota</taxon>
        <taxon>Bacilli</taxon>
        <taxon>Bacillales</taxon>
        <taxon>Bacillaceae</taxon>
        <taxon>Evansella</taxon>
    </lineage>
</organism>
<protein>
    <submittedName>
        <fullName evidence="2">Uncharacterized protein</fullName>
    </submittedName>
</protein>
<keyword evidence="1" id="KW-0812">Transmembrane</keyword>
<accession>E6TYE2</accession>
<keyword evidence="1" id="KW-1133">Transmembrane helix</keyword>
<dbReference type="KEGG" id="bco:Bcell_0598"/>
<keyword evidence="1" id="KW-0472">Membrane</keyword>
<dbReference type="Proteomes" id="UP000001401">
    <property type="component" value="Chromosome"/>
</dbReference>
<sequence>MGVYDPLYIFFFTVLIGIIYLVVLFYTIYKTKFNVIGNILVGISIISYLLVGMYMIGAGYYADAGYYEDGYTGMLLGIGFLELILLTYPYIFITLALLLGKKEDATKS</sequence>
<name>E6TYE2_EVAC2</name>
<dbReference type="OrthoDB" id="2943700at2"/>
<dbReference type="AlphaFoldDB" id="E6TYE2"/>
<gene>
    <name evidence="2" type="ordered locus">Bcell_0598</name>
</gene>
<evidence type="ECO:0000256" key="1">
    <source>
        <dbReference type="SAM" id="Phobius"/>
    </source>
</evidence>
<proteinExistence type="predicted"/>
<reference evidence="2" key="1">
    <citation type="submission" date="2010-12" db="EMBL/GenBank/DDBJ databases">
        <title>Complete sequence of Bacillus cellulosilyticus DSM 2522.</title>
        <authorList>
            <consortium name="US DOE Joint Genome Institute"/>
            <person name="Lucas S."/>
            <person name="Copeland A."/>
            <person name="Lapidus A."/>
            <person name="Cheng J.-F."/>
            <person name="Bruce D."/>
            <person name="Goodwin L."/>
            <person name="Pitluck S."/>
            <person name="Chertkov O."/>
            <person name="Detter J.C."/>
            <person name="Han C."/>
            <person name="Tapia R."/>
            <person name="Land M."/>
            <person name="Hauser L."/>
            <person name="Jeffries C."/>
            <person name="Kyrpides N."/>
            <person name="Ivanova N."/>
            <person name="Mikhailova N."/>
            <person name="Brumm P."/>
            <person name="Mead D."/>
            <person name="Woyke T."/>
        </authorList>
    </citation>
    <scope>NUCLEOTIDE SEQUENCE [LARGE SCALE GENOMIC DNA]</scope>
    <source>
        <strain evidence="2">DSM 2522</strain>
    </source>
</reference>
<feature type="transmembrane region" description="Helical" evidence="1">
    <location>
        <begin position="74"/>
        <end position="99"/>
    </location>
</feature>
<dbReference type="RefSeq" id="WP_013487221.1">
    <property type="nucleotide sequence ID" value="NC_014829.1"/>
</dbReference>
<dbReference type="HOGENOM" id="CLU_2155241_0_0_9"/>